<evidence type="ECO:0000256" key="4">
    <source>
        <dbReference type="ARBA" id="ARBA00022989"/>
    </source>
</evidence>
<evidence type="ECO:0000313" key="8">
    <source>
        <dbReference type="Proteomes" id="UP000664169"/>
    </source>
</evidence>
<dbReference type="AlphaFoldDB" id="A0A8H3ITZ1"/>
<dbReference type="OrthoDB" id="73465at2759"/>
<evidence type="ECO:0000313" key="7">
    <source>
        <dbReference type="EMBL" id="CAF9926409.1"/>
    </source>
</evidence>
<feature type="transmembrane region" description="Helical" evidence="6">
    <location>
        <begin position="44"/>
        <end position="62"/>
    </location>
</feature>
<keyword evidence="5 6" id="KW-0472">Membrane</keyword>
<evidence type="ECO:0000256" key="2">
    <source>
        <dbReference type="ARBA" id="ARBA00007049"/>
    </source>
</evidence>
<feature type="transmembrane region" description="Helical" evidence="6">
    <location>
        <begin position="74"/>
        <end position="96"/>
    </location>
</feature>
<feature type="transmembrane region" description="Helical" evidence="6">
    <location>
        <begin position="176"/>
        <end position="198"/>
    </location>
</feature>
<keyword evidence="8" id="KW-1185">Reference proteome</keyword>
<proteinExistence type="inferred from homology"/>
<protein>
    <submittedName>
        <fullName evidence="7">Uncharacterized protein</fullName>
    </submittedName>
</protein>
<evidence type="ECO:0000256" key="1">
    <source>
        <dbReference type="ARBA" id="ARBA00004127"/>
    </source>
</evidence>
<evidence type="ECO:0000256" key="5">
    <source>
        <dbReference type="ARBA" id="ARBA00023136"/>
    </source>
</evidence>
<dbReference type="InterPro" id="IPR008217">
    <property type="entry name" value="Ccc1_fam"/>
</dbReference>
<feature type="transmembrane region" description="Helical" evidence="6">
    <location>
        <begin position="244"/>
        <end position="263"/>
    </location>
</feature>
<dbReference type="Pfam" id="PF01988">
    <property type="entry name" value="VIT1"/>
    <property type="match status" value="1"/>
</dbReference>
<organism evidence="7 8">
    <name type="scientific">Gomphillus americanus</name>
    <dbReference type="NCBI Taxonomy" id="1940652"/>
    <lineage>
        <taxon>Eukaryota</taxon>
        <taxon>Fungi</taxon>
        <taxon>Dikarya</taxon>
        <taxon>Ascomycota</taxon>
        <taxon>Pezizomycotina</taxon>
        <taxon>Lecanoromycetes</taxon>
        <taxon>OSLEUM clade</taxon>
        <taxon>Ostropomycetidae</taxon>
        <taxon>Ostropales</taxon>
        <taxon>Graphidaceae</taxon>
        <taxon>Gomphilloideae</taxon>
        <taxon>Gomphillus</taxon>
    </lineage>
</organism>
<sequence length="268" mass="28495">MSYDTPKRQCSFDSDGSSSQAALLSEKTTISTPIRKPSWITPRILSDFTIGLSDGLTVPFALTAGLSALGNGRIVVAAGLAELVAGAISMGVAGYLGAKGERDAQSTSTRGMKKMIVAEPEEALAIVKGKFREFALPEEILLSITNYYSNSPSDRLLETLMRVEEHEAEVQTLRPWLSGVTIAVAYFFGGSVPLLPYMLCSVEVAFIVSIIVTILVLFCFGFIKGPLAGSNRGICKSLTSGIEMLVLGGLAAAAALTCVKMLSQFREP</sequence>
<dbReference type="GO" id="GO:0030026">
    <property type="term" value="P:intracellular manganese ion homeostasis"/>
    <property type="evidence" value="ECO:0007669"/>
    <property type="project" value="InterPro"/>
</dbReference>
<dbReference type="PANTHER" id="PTHR31851">
    <property type="entry name" value="FE(2+)/MN(2+) TRANSPORTER PCL1"/>
    <property type="match status" value="1"/>
</dbReference>
<dbReference type="EMBL" id="CAJPDQ010000025">
    <property type="protein sequence ID" value="CAF9926409.1"/>
    <property type="molecule type" value="Genomic_DNA"/>
</dbReference>
<gene>
    <name evidence="7" type="ORF">GOMPHAMPRED_004130</name>
</gene>
<evidence type="ECO:0000256" key="6">
    <source>
        <dbReference type="SAM" id="Phobius"/>
    </source>
</evidence>
<dbReference type="Proteomes" id="UP000664169">
    <property type="component" value="Unassembled WGS sequence"/>
</dbReference>
<dbReference type="GO" id="GO:0005384">
    <property type="term" value="F:manganese ion transmembrane transporter activity"/>
    <property type="evidence" value="ECO:0007669"/>
    <property type="project" value="InterPro"/>
</dbReference>
<comment type="subcellular location">
    <subcellularLocation>
        <location evidence="1">Endomembrane system</location>
        <topology evidence="1">Multi-pass membrane protein</topology>
    </subcellularLocation>
</comment>
<comment type="caution">
    <text evidence="7">The sequence shown here is derived from an EMBL/GenBank/DDBJ whole genome shotgun (WGS) entry which is preliminary data.</text>
</comment>
<name>A0A8H3ITZ1_9LECA</name>
<dbReference type="GO" id="GO:0012505">
    <property type="term" value="C:endomembrane system"/>
    <property type="evidence" value="ECO:0007669"/>
    <property type="project" value="UniProtKB-SubCell"/>
</dbReference>
<accession>A0A8H3ITZ1</accession>
<keyword evidence="4 6" id="KW-1133">Transmembrane helix</keyword>
<keyword evidence="3 6" id="KW-0812">Transmembrane</keyword>
<feature type="transmembrane region" description="Helical" evidence="6">
    <location>
        <begin position="204"/>
        <end position="223"/>
    </location>
</feature>
<evidence type="ECO:0000256" key="3">
    <source>
        <dbReference type="ARBA" id="ARBA00022692"/>
    </source>
</evidence>
<reference evidence="7" key="1">
    <citation type="submission" date="2021-03" db="EMBL/GenBank/DDBJ databases">
        <authorList>
            <person name="Tagirdzhanova G."/>
        </authorList>
    </citation>
    <scope>NUCLEOTIDE SEQUENCE</scope>
</reference>
<comment type="similarity">
    <text evidence="2">Belongs to the CCC1 family.</text>
</comment>